<evidence type="ECO:0000313" key="2">
    <source>
        <dbReference type="EMBL" id="QYO77610.1"/>
    </source>
</evidence>
<accession>A0ABX8WHA3</accession>
<name>A0ABX8WHA3_9HYPH</name>
<evidence type="ECO:0000256" key="1">
    <source>
        <dbReference type="SAM" id="SignalP"/>
    </source>
</evidence>
<organism evidence="2 3">
    <name type="scientific">Devosia salina</name>
    <dbReference type="NCBI Taxonomy" id="2860336"/>
    <lineage>
        <taxon>Bacteria</taxon>
        <taxon>Pseudomonadati</taxon>
        <taxon>Pseudomonadota</taxon>
        <taxon>Alphaproteobacteria</taxon>
        <taxon>Hyphomicrobiales</taxon>
        <taxon>Devosiaceae</taxon>
        <taxon>Devosia</taxon>
    </lineage>
</organism>
<dbReference type="RefSeq" id="WP_220306064.1">
    <property type="nucleotide sequence ID" value="NZ_CP080590.1"/>
</dbReference>
<dbReference type="EMBL" id="CP080590">
    <property type="protein sequence ID" value="QYO77610.1"/>
    <property type="molecule type" value="Genomic_DNA"/>
</dbReference>
<reference evidence="2 3" key="1">
    <citation type="submission" date="2021-08" db="EMBL/GenBank/DDBJ databases">
        <title>Devosia salina sp. nov., isolated from the South China Sea sediment.</title>
        <authorList>
            <person name="Zhou Z."/>
        </authorList>
    </citation>
    <scope>NUCLEOTIDE SEQUENCE [LARGE SCALE GENOMIC DNA]</scope>
    <source>
        <strain evidence="2 3">SCS-3</strain>
    </source>
</reference>
<feature type="chain" id="PRO_5046759622" description="Type VI secretion system protein VasI" evidence="1">
    <location>
        <begin position="23"/>
        <end position="184"/>
    </location>
</feature>
<protein>
    <recommendedName>
        <fullName evidence="4">Type VI secretion system protein VasI</fullName>
    </recommendedName>
</protein>
<proteinExistence type="predicted"/>
<keyword evidence="3" id="KW-1185">Reference proteome</keyword>
<keyword evidence="1" id="KW-0732">Signal</keyword>
<feature type="signal peptide" evidence="1">
    <location>
        <begin position="1"/>
        <end position="22"/>
    </location>
</feature>
<evidence type="ECO:0008006" key="4">
    <source>
        <dbReference type="Google" id="ProtNLM"/>
    </source>
</evidence>
<evidence type="ECO:0000313" key="3">
    <source>
        <dbReference type="Proteomes" id="UP000825799"/>
    </source>
</evidence>
<dbReference type="Proteomes" id="UP000825799">
    <property type="component" value="Chromosome"/>
</dbReference>
<gene>
    <name evidence="2" type="ORF">K1X15_03275</name>
</gene>
<sequence length="184" mass="19125">MKILAFVLALPLLLVPGLPASAQTGAQCAAIADDAERLACYDNLFRSGSTAPEGLSVTLQSEQLIPARPSGRAPATITVSCEANILQVAFGFAGNTMSALGSDTGITLQYDLQRARSSTLPVNADNTAILIDNTRDARSFLDGLAGATNLTVRVTPASTRSLSVRFRVDAFAQEVAPVVAACSQ</sequence>